<dbReference type="InterPro" id="IPR000504">
    <property type="entry name" value="RRM_dom"/>
</dbReference>
<feature type="region of interest" description="Disordered" evidence="2">
    <location>
        <begin position="67"/>
        <end position="109"/>
    </location>
</feature>
<keyword evidence="1" id="KW-0694">RNA-binding</keyword>
<dbReference type="InterPro" id="IPR052462">
    <property type="entry name" value="SLIRP/GR-RBP-like"/>
</dbReference>
<evidence type="ECO:0000313" key="5">
    <source>
        <dbReference type="Proteomes" id="UP000317093"/>
    </source>
</evidence>
<proteinExistence type="predicted"/>
<dbReference type="OrthoDB" id="9798855at2"/>
<keyword evidence="5" id="KW-1185">Reference proteome</keyword>
<organism evidence="4 5">
    <name type="scientific">Kolteria novifilia</name>
    <dbReference type="NCBI Taxonomy" id="2527975"/>
    <lineage>
        <taxon>Bacteria</taxon>
        <taxon>Pseudomonadati</taxon>
        <taxon>Planctomycetota</taxon>
        <taxon>Planctomycetia</taxon>
        <taxon>Kolteriales</taxon>
        <taxon>Kolteriaceae</taxon>
        <taxon>Kolteria</taxon>
    </lineage>
</organism>
<dbReference type="CDD" id="cd21608">
    <property type="entry name" value="RRM2_NsCP33_like"/>
    <property type="match status" value="1"/>
</dbReference>
<dbReference type="InterPro" id="IPR035979">
    <property type="entry name" value="RBD_domain_sf"/>
</dbReference>
<reference evidence="4 5" key="1">
    <citation type="submission" date="2019-02" db="EMBL/GenBank/DDBJ databases">
        <title>Deep-cultivation of Planctomycetes and their phenomic and genomic characterization uncovers novel biology.</title>
        <authorList>
            <person name="Wiegand S."/>
            <person name="Jogler M."/>
            <person name="Boedeker C."/>
            <person name="Pinto D."/>
            <person name="Vollmers J."/>
            <person name="Rivas-Marin E."/>
            <person name="Kohn T."/>
            <person name="Peeters S.H."/>
            <person name="Heuer A."/>
            <person name="Rast P."/>
            <person name="Oberbeckmann S."/>
            <person name="Bunk B."/>
            <person name="Jeske O."/>
            <person name="Meyerdierks A."/>
            <person name="Storesund J.E."/>
            <person name="Kallscheuer N."/>
            <person name="Luecker S."/>
            <person name="Lage O.M."/>
            <person name="Pohl T."/>
            <person name="Merkel B.J."/>
            <person name="Hornburger P."/>
            <person name="Mueller R.-W."/>
            <person name="Bruemmer F."/>
            <person name="Labrenz M."/>
            <person name="Spormann A.M."/>
            <person name="Op den Camp H."/>
            <person name="Overmann J."/>
            <person name="Amann R."/>
            <person name="Jetten M.S.M."/>
            <person name="Mascher T."/>
            <person name="Medema M.H."/>
            <person name="Devos D.P."/>
            <person name="Kaster A.-K."/>
            <person name="Ovreas L."/>
            <person name="Rohde M."/>
            <person name="Galperin M.Y."/>
            <person name="Jogler C."/>
        </authorList>
    </citation>
    <scope>NUCLEOTIDE SEQUENCE [LARGE SCALE GENOMIC DNA]</scope>
    <source>
        <strain evidence="4 5">Pan216</strain>
    </source>
</reference>
<sequence>MPKKLYVGGLPWSVTSEELEQYFSAHGTVLSATVIKDRETGRSRGFGFVEMDSREEADQAIETLNGSSMNGRTITVNEARERERRGPGGPGGGGGGHRGGGGGGFRDRY</sequence>
<gene>
    <name evidence="4" type="ORF">Pan216_17030</name>
</gene>
<dbReference type="Proteomes" id="UP000317093">
    <property type="component" value="Chromosome"/>
</dbReference>
<evidence type="ECO:0000256" key="1">
    <source>
        <dbReference type="ARBA" id="ARBA00022884"/>
    </source>
</evidence>
<dbReference type="AlphaFoldDB" id="A0A518B1I8"/>
<feature type="compositionally biased region" description="Gly residues" evidence="2">
    <location>
        <begin position="87"/>
        <end position="109"/>
    </location>
</feature>
<dbReference type="InterPro" id="IPR048289">
    <property type="entry name" value="RRM2_NsCP33-like"/>
</dbReference>
<dbReference type="InterPro" id="IPR012677">
    <property type="entry name" value="Nucleotide-bd_a/b_plait_sf"/>
</dbReference>
<dbReference type="SMART" id="SM00360">
    <property type="entry name" value="RRM"/>
    <property type="match status" value="1"/>
</dbReference>
<dbReference type="KEGG" id="knv:Pan216_17030"/>
<dbReference type="EMBL" id="CP036279">
    <property type="protein sequence ID" value="QDU60851.1"/>
    <property type="molecule type" value="Genomic_DNA"/>
</dbReference>
<dbReference type="PANTHER" id="PTHR48027">
    <property type="entry name" value="HETEROGENEOUS NUCLEAR RIBONUCLEOPROTEIN 87F-RELATED"/>
    <property type="match status" value="1"/>
</dbReference>
<dbReference type="RefSeq" id="WP_145257335.1">
    <property type="nucleotide sequence ID" value="NZ_CP036279.1"/>
</dbReference>
<name>A0A518B1I8_9BACT</name>
<dbReference type="PROSITE" id="PS50102">
    <property type="entry name" value="RRM"/>
    <property type="match status" value="1"/>
</dbReference>
<dbReference type="Pfam" id="PF00076">
    <property type="entry name" value="RRM_1"/>
    <property type="match status" value="1"/>
</dbReference>
<evidence type="ECO:0000313" key="4">
    <source>
        <dbReference type="EMBL" id="QDU60851.1"/>
    </source>
</evidence>
<evidence type="ECO:0000256" key="2">
    <source>
        <dbReference type="SAM" id="MobiDB-lite"/>
    </source>
</evidence>
<evidence type="ECO:0000259" key="3">
    <source>
        <dbReference type="PROSITE" id="PS50102"/>
    </source>
</evidence>
<feature type="compositionally biased region" description="Polar residues" evidence="2">
    <location>
        <begin position="67"/>
        <end position="76"/>
    </location>
</feature>
<feature type="domain" description="RRM" evidence="3">
    <location>
        <begin position="3"/>
        <end position="81"/>
    </location>
</feature>
<accession>A0A518B1I8</accession>
<dbReference type="Gene3D" id="3.30.70.330">
    <property type="match status" value="1"/>
</dbReference>
<protein>
    <recommendedName>
        <fullName evidence="3">RRM domain-containing protein</fullName>
    </recommendedName>
</protein>
<dbReference type="GO" id="GO:0003723">
    <property type="term" value="F:RNA binding"/>
    <property type="evidence" value="ECO:0007669"/>
    <property type="project" value="UniProtKB-KW"/>
</dbReference>
<dbReference type="SUPFAM" id="SSF54928">
    <property type="entry name" value="RNA-binding domain, RBD"/>
    <property type="match status" value="1"/>
</dbReference>